<dbReference type="GO" id="GO:0009401">
    <property type="term" value="P:phosphoenolpyruvate-dependent sugar phosphotransferase system"/>
    <property type="evidence" value="ECO:0007669"/>
    <property type="project" value="UniProtKB-KW"/>
</dbReference>
<evidence type="ECO:0000256" key="9">
    <source>
        <dbReference type="PIRSR" id="PIRSR000732-2"/>
    </source>
</evidence>
<feature type="binding site" evidence="9">
    <location>
        <position position="286"/>
    </location>
    <ligand>
        <name>phosphoenolpyruvate</name>
        <dbReference type="ChEBI" id="CHEBI:58702"/>
    </ligand>
</feature>
<feature type="active site" description="Tele-phosphohistidine intermediate" evidence="8">
    <location>
        <position position="181"/>
    </location>
</feature>
<dbReference type="InterPro" id="IPR000121">
    <property type="entry name" value="PEP_util_C"/>
</dbReference>
<comment type="subcellular location">
    <subcellularLocation>
        <location evidence="7">Cytoplasm</location>
    </subcellularLocation>
</comment>
<dbReference type="GO" id="GO:0005737">
    <property type="term" value="C:cytoplasm"/>
    <property type="evidence" value="ECO:0007669"/>
    <property type="project" value="UniProtKB-SubCell"/>
</dbReference>
<evidence type="ECO:0000256" key="7">
    <source>
        <dbReference type="PIRNR" id="PIRNR000732"/>
    </source>
</evidence>
<keyword evidence="14" id="KW-0670">Pyruvate</keyword>
<evidence type="ECO:0000256" key="3">
    <source>
        <dbReference type="ARBA" id="ARBA00022679"/>
    </source>
</evidence>
<dbReference type="GO" id="GO:0016301">
    <property type="term" value="F:kinase activity"/>
    <property type="evidence" value="ECO:0007669"/>
    <property type="project" value="UniProtKB-KW"/>
</dbReference>
<dbReference type="SUPFAM" id="SSF47831">
    <property type="entry name" value="Enzyme I of the PEP:sugar phosphotransferase system HPr-binding (sub)domain"/>
    <property type="match status" value="1"/>
</dbReference>
<protein>
    <recommendedName>
        <fullName evidence="7">Phosphoenolpyruvate-protein phosphotransferase</fullName>
        <ecNumber evidence="7">2.7.3.9</ecNumber>
    </recommendedName>
    <alternativeName>
        <fullName evidence="7">Phosphotransferase system, enzyme I</fullName>
    </alternativeName>
</protein>
<feature type="binding site" evidence="9">
    <location>
        <position position="320"/>
    </location>
    <ligand>
        <name>phosphoenolpyruvate</name>
        <dbReference type="ChEBI" id="CHEBI:58702"/>
    </ligand>
</feature>
<feature type="binding site" evidence="9">
    <location>
        <position position="450"/>
    </location>
    <ligand>
        <name>phosphoenolpyruvate</name>
        <dbReference type="ChEBI" id="CHEBI:58702"/>
    </ligand>
</feature>
<feature type="binding site" evidence="10">
    <location>
        <position position="418"/>
    </location>
    <ligand>
        <name>Mg(2+)</name>
        <dbReference type="ChEBI" id="CHEBI:18420"/>
    </ligand>
</feature>
<feature type="domain" description="PEP-utilising enzyme C-terminal" evidence="12">
    <location>
        <begin position="242"/>
        <end position="525"/>
    </location>
</feature>
<gene>
    <name evidence="14" type="ORF">BHK69_14325</name>
</gene>
<dbReference type="KEGG" id="bvv:BHK69_14325"/>
<evidence type="ECO:0000259" key="11">
    <source>
        <dbReference type="Pfam" id="PF00391"/>
    </source>
</evidence>
<dbReference type="InterPro" id="IPR036637">
    <property type="entry name" value="Phosphohistidine_dom_sf"/>
</dbReference>
<comment type="cofactor">
    <cofactor evidence="1 7 10">
        <name>Mg(2+)</name>
        <dbReference type="ChEBI" id="CHEBI:18420"/>
    </cofactor>
</comment>
<dbReference type="InterPro" id="IPR040442">
    <property type="entry name" value="Pyrv_kinase-like_dom_sf"/>
</dbReference>
<dbReference type="PANTHER" id="PTHR46244:SF6">
    <property type="entry name" value="PHOSPHOENOLPYRUVATE-PROTEIN PHOSPHOTRANSFERASE"/>
    <property type="match status" value="1"/>
</dbReference>
<evidence type="ECO:0000313" key="15">
    <source>
        <dbReference type="Proteomes" id="UP000094969"/>
    </source>
</evidence>
<dbReference type="Gene3D" id="1.10.274.10">
    <property type="entry name" value="PtsI, HPr-binding domain"/>
    <property type="match status" value="1"/>
</dbReference>
<feature type="active site" description="Proton donor" evidence="8">
    <location>
        <position position="487"/>
    </location>
</feature>
<dbReference type="Gene3D" id="3.50.30.10">
    <property type="entry name" value="Phosphohistidine domain"/>
    <property type="match status" value="1"/>
</dbReference>
<dbReference type="GO" id="GO:0008965">
    <property type="term" value="F:phosphoenolpyruvate-protein phosphotransferase activity"/>
    <property type="evidence" value="ECO:0007669"/>
    <property type="project" value="UniProtKB-EC"/>
</dbReference>
<dbReference type="SUPFAM" id="SSF51621">
    <property type="entry name" value="Phosphoenolpyruvate/pyruvate domain"/>
    <property type="match status" value="1"/>
</dbReference>
<organism evidence="14 15">
    <name type="scientific">Bosea vaviloviae</name>
    <dbReference type="NCBI Taxonomy" id="1526658"/>
    <lineage>
        <taxon>Bacteria</taxon>
        <taxon>Pseudomonadati</taxon>
        <taxon>Pseudomonadota</taxon>
        <taxon>Alphaproteobacteria</taxon>
        <taxon>Hyphomicrobiales</taxon>
        <taxon>Boseaceae</taxon>
        <taxon>Bosea</taxon>
    </lineage>
</organism>
<keyword evidence="3 7" id="KW-0808">Transferase</keyword>
<dbReference type="EMBL" id="CP017147">
    <property type="protein sequence ID" value="AOO81474.1"/>
    <property type="molecule type" value="Genomic_DNA"/>
</dbReference>
<dbReference type="Pfam" id="PF05524">
    <property type="entry name" value="PEP-utilisers_N"/>
    <property type="match status" value="1"/>
</dbReference>
<dbReference type="Proteomes" id="UP000094969">
    <property type="component" value="Chromosome"/>
</dbReference>
<dbReference type="SUPFAM" id="SSF52009">
    <property type="entry name" value="Phosphohistidine domain"/>
    <property type="match status" value="1"/>
</dbReference>
<dbReference type="InterPro" id="IPR050499">
    <property type="entry name" value="PEP-utilizing_PTS_enzyme"/>
</dbReference>
<evidence type="ECO:0000256" key="6">
    <source>
        <dbReference type="ARBA" id="ARBA00022842"/>
    </source>
</evidence>
<evidence type="ECO:0000256" key="2">
    <source>
        <dbReference type="ARBA" id="ARBA00007837"/>
    </source>
</evidence>
<comment type="catalytic activity">
    <reaction evidence="7">
        <text>L-histidyl-[protein] + phosphoenolpyruvate = N(pros)-phospho-L-histidyl-[protein] + pyruvate</text>
        <dbReference type="Rhea" id="RHEA:23880"/>
        <dbReference type="Rhea" id="RHEA-COMP:9745"/>
        <dbReference type="Rhea" id="RHEA-COMP:9746"/>
        <dbReference type="ChEBI" id="CHEBI:15361"/>
        <dbReference type="ChEBI" id="CHEBI:29979"/>
        <dbReference type="ChEBI" id="CHEBI:58702"/>
        <dbReference type="ChEBI" id="CHEBI:64837"/>
        <dbReference type="EC" id="2.7.3.9"/>
    </reaction>
</comment>
<keyword evidence="7" id="KW-0963">Cytoplasm</keyword>
<keyword evidence="5 7" id="KW-0418">Kinase</keyword>
<dbReference type="STRING" id="1526658.BHK69_14325"/>
<keyword evidence="6 7" id="KW-0460">Magnesium</keyword>
<dbReference type="OrthoDB" id="9765468at2"/>
<dbReference type="GO" id="GO:0046872">
    <property type="term" value="F:metal ion binding"/>
    <property type="evidence" value="ECO:0007669"/>
    <property type="project" value="UniProtKB-KW"/>
</dbReference>
<dbReference type="PIRSF" id="PIRSF000732">
    <property type="entry name" value="PTS_enzyme_I"/>
    <property type="match status" value="1"/>
</dbReference>
<dbReference type="Pfam" id="PF02896">
    <property type="entry name" value="PEP-utilizers_C"/>
    <property type="match status" value="1"/>
</dbReference>
<name>A0A1D7U285_9HYPH</name>
<proteinExistence type="inferred from homology"/>
<dbReference type="PANTHER" id="PTHR46244">
    <property type="entry name" value="PHOSPHOENOLPYRUVATE-PROTEIN PHOSPHOTRANSFERASE"/>
    <property type="match status" value="1"/>
</dbReference>
<dbReference type="PRINTS" id="PR01736">
    <property type="entry name" value="PHPHTRNFRASE"/>
</dbReference>
<evidence type="ECO:0000256" key="8">
    <source>
        <dbReference type="PIRSR" id="PIRSR000732-1"/>
    </source>
</evidence>
<dbReference type="RefSeq" id="WP_069690686.1">
    <property type="nucleotide sequence ID" value="NZ_CP017147.1"/>
</dbReference>
<dbReference type="InterPro" id="IPR024692">
    <property type="entry name" value="PTS_EI"/>
</dbReference>
<evidence type="ECO:0000259" key="13">
    <source>
        <dbReference type="Pfam" id="PF05524"/>
    </source>
</evidence>
<sequence length="534" mass="55332">MERRLPGLAASSGLAFGPAVTFRAVGELRRAKGSVATEKQALADAVAAALQAVTALAGSLEGEAADIVGFQVALLEDDALTESAYAAIDRGMPADMAWRQAMAEEIAGYDISEDLYFRARSADLADICDRVLRQLFDLPELAGAPPGAVILAQDLPPSAFLGIDWSRGGGIVLGSGSPSSHVAMLARGRSVPMVVGIGSEWEAVSGTVIVDGVAGLVLTGPSQESIARAQRQASELGRLRDQAEARKSQPALTKDGTRIAVMVNVAGLADVAALPPEACDGIGLTRTEFLVEQSLRDETAQFGAYAGLLRWAAGRPVTIRTLDAGGDKPIAGYTLAGEANPFLGLRGIRLSLRHPEIFRVQLRALARAAAIGPLKIMLPMVTTAHELEQTRALLDAVLVDLAAEGMPHAMPALGIMVEVPAAAMAVARFDAAFYSIGSNDLTQYATAAARDGLEVASYADVLHPGVLAMIAHVARHGAKTGREVSLCGDAGGEPRAIAALLRAGIRTVSVSPGLLALAKDAIRGVDLSAPDEAA</sequence>
<comment type="function">
    <text evidence="7">General (non sugar-specific) component of the phosphoenolpyruvate-dependent sugar phosphotransferase system (sugar PTS). This major carbohydrate active-transport system catalyzes the phosphorylation of incoming sugar substrates concomitantly with their translocation across the cell membrane. Enzyme I transfers the phosphoryl group from phosphoenolpyruvate (PEP) to the phosphoryl carrier protein (HPr).</text>
</comment>
<keyword evidence="7" id="KW-0813">Transport</keyword>
<dbReference type="InterPro" id="IPR008731">
    <property type="entry name" value="PTS_EIN"/>
</dbReference>
<evidence type="ECO:0000256" key="4">
    <source>
        <dbReference type="ARBA" id="ARBA00022723"/>
    </source>
</evidence>
<reference evidence="14 15" key="1">
    <citation type="journal article" date="2015" name="Antonie Van Leeuwenhoek">
        <title>Bosea vaviloviae sp. nov., a new species of slow-growing rhizobia isolated from nodules of the relict species Vavilovia formosa (Stev.) Fed.</title>
        <authorList>
            <person name="Safronova V.I."/>
            <person name="Kuznetsova I.G."/>
            <person name="Sazanova A.L."/>
            <person name="Kimeklis A.K."/>
            <person name="Belimov A.A."/>
            <person name="Andronov E.E."/>
            <person name="Pinaev A.G."/>
            <person name="Chizhevskaya E.P."/>
            <person name="Pukhaev A.R."/>
            <person name="Popov K.P."/>
            <person name="Willems A."/>
            <person name="Tikhonovich I.A."/>
        </authorList>
    </citation>
    <scope>NUCLEOTIDE SEQUENCE [LARGE SCALE GENOMIC DNA]</scope>
    <source>
        <strain evidence="14 15">Vaf18</strain>
    </source>
</reference>
<dbReference type="InterPro" id="IPR036618">
    <property type="entry name" value="PtsI_HPr-bd_sf"/>
</dbReference>
<evidence type="ECO:0000259" key="12">
    <source>
        <dbReference type="Pfam" id="PF02896"/>
    </source>
</evidence>
<dbReference type="Pfam" id="PF00391">
    <property type="entry name" value="PEP-utilizers"/>
    <property type="match status" value="1"/>
</dbReference>
<feature type="binding site" evidence="9">
    <location>
        <begin position="439"/>
        <end position="440"/>
    </location>
    <ligand>
        <name>phosphoenolpyruvate</name>
        <dbReference type="ChEBI" id="CHEBI:58702"/>
    </ligand>
</feature>
<evidence type="ECO:0000256" key="1">
    <source>
        <dbReference type="ARBA" id="ARBA00001946"/>
    </source>
</evidence>
<keyword evidence="4 7" id="KW-0479">Metal-binding</keyword>
<accession>A0A1D7U285</accession>
<dbReference type="InterPro" id="IPR015813">
    <property type="entry name" value="Pyrv/PenolPyrv_kinase-like_dom"/>
</dbReference>
<comment type="similarity">
    <text evidence="2 7">Belongs to the PEP-utilizing enzyme family.</text>
</comment>
<keyword evidence="15" id="KW-1185">Reference proteome</keyword>
<dbReference type="EC" id="2.7.3.9" evidence="7"/>
<dbReference type="AlphaFoldDB" id="A0A1D7U285"/>
<feature type="binding site" evidence="10">
    <location>
        <position position="440"/>
    </location>
    <ligand>
        <name>Mg(2+)</name>
        <dbReference type="ChEBI" id="CHEBI:18420"/>
    </ligand>
</feature>
<keyword evidence="7" id="KW-0762">Sugar transport</keyword>
<evidence type="ECO:0000313" key="14">
    <source>
        <dbReference type="EMBL" id="AOO81474.1"/>
    </source>
</evidence>
<keyword evidence="7" id="KW-0598">Phosphotransferase system</keyword>
<evidence type="ECO:0000256" key="5">
    <source>
        <dbReference type="ARBA" id="ARBA00022777"/>
    </source>
</evidence>
<dbReference type="Gene3D" id="3.20.20.60">
    <property type="entry name" value="Phosphoenolpyruvate-binding domains"/>
    <property type="match status" value="1"/>
</dbReference>
<feature type="domain" description="Phosphotransferase system enzyme I N-terminal" evidence="13">
    <location>
        <begin position="7"/>
        <end position="120"/>
    </location>
</feature>
<feature type="domain" description="PEP-utilising enzyme mobile" evidence="11">
    <location>
        <begin position="145"/>
        <end position="215"/>
    </location>
</feature>
<evidence type="ECO:0000256" key="10">
    <source>
        <dbReference type="PIRSR" id="PIRSR000732-3"/>
    </source>
</evidence>
<dbReference type="InterPro" id="IPR008279">
    <property type="entry name" value="PEP-util_enz_mobile_dom"/>
</dbReference>